<dbReference type="GeneID" id="73323806"/>
<dbReference type="RefSeq" id="XP_049125173.1">
    <property type="nucleotide sequence ID" value="XM_049269216.1"/>
</dbReference>
<feature type="compositionally biased region" description="Basic and acidic residues" evidence="1">
    <location>
        <begin position="22"/>
        <end position="31"/>
    </location>
</feature>
<dbReference type="Proteomes" id="UP001055115">
    <property type="component" value="Unassembled WGS sequence"/>
</dbReference>
<accession>A0AA37L6L0</accession>
<evidence type="ECO:0000313" key="3">
    <source>
        <dbReference type="Proteomes" id="UP001055115"/>
    </source>
</evidence>
<comment type="caution">
    <text evidence="2">The sequence shown here is derived from an EMBL/GenBank/DDBJ whole genome shotgun (WGS) entry which is preliminary data.</text>
</comment>
<protein>
    <submittedName>
        <fullName evidence="2">Uncharacterized protein</fullName>
    </submittedName>
</protein>
<dbReference type="EMBL" id="BQXU01000005">
    <property type="protein sequence ID" value="GKT42823.1"/>
    <property type="molecule type" value="Genomic_DNA"/>
</dbReference>
<evidence type="ECO:0000313" key="2">
    <source>
        <dbReference type="EMBL" id="GKT42823.1"/>
    </source>
</evidence>
<proteinExistence type="predicted"/>
<reference evidence="2 3" key="1">
    <citation type="submission" date="2022-03" db="EMBL/GenBank/DDBJ databases">
        <title>Genome data of Colletotrichum spp.</title>
        <authorList>
            <person name="Utami Y.D."/>
            <person name="Hiruma K."/>
        </authorList>
    </citation>
    <scope>NUCLEOTIDE SEQUENCE [LARGE SCALE GENOMIC DNA]</scope>
    <source>
        <strain evidence="2 3">MAFF 239500</strain>
    </source>
</reference>
<feature type="region of interest" description="Disordered" evidence="1">
    <location>
        <begin position="1"/>
        <end position="66"/>
    </location>
</feature>
<organism evidence="2 3">
    <name type="scientific">Colletotrichum spaethianum</name>
    <dbReference type="NCBI Taxonomy" id="700344"/>
    <lineage>
        <taxon>Eukaryota</taxon>
        <taxon>Fungi</taxon>
        <taxon>Dikarya</taxon>
        <taxon>Ascomycota</taxon>
        <taxon>Pezizomycotina</taxon>
        <taxon>Sordariomycetes</taxon>
        <taxon>Hypocreomycetidae</taxon>
        <taxon>Glomerellales</taxon>
        <taxon>Glomerellaceae</taxon>
        <taxon>Colletotrichum</taxon>
        <taxon>Colletotrichum spaethianum species complex</taxon>
    </lineage>
</organism>
<sequence>MSPVYGDRAGTADDAPTSTTEDTVHGNHPDLVELPVTPVRDPADGRGSPMEQPSRPRNPVDTPSKV</sequence>
<dbReference type="AlphaFoldDB" id="A0AA37L6L0"/>
<keyword evidence="3" id="KW-1185">Reference proteome</keyword>
<name>A0AA37L6L0_9PEZI</name>
<gene>
    <name evidence="2" type="ORF">ColSpa_03004</name>
</gene>
<evidence type="ECO:0000256" key="1">
    <source>
        <dbReference type="SAM" id="MobiDB-lite"/>
    </source>
</evidence>